<dbReference type="OrthoDB" id="29496at2"/>
<organism evidence="1 2">
    <name type="scientific">Fonticella tunisiensis</name>
    <dbReference type="NCBI Taxonomy" id="1096341"/>
    <lineage>
        <taxon>Bacteria</taxon>
        <taxon>Bacillati</taxon>
        <taxon>Bacillota</taxon>
        <taxon>Clostridia</taxon>
        <taxon>Eubacteriales</taxon>
        <taxon>Clostridiaceae</taxon>
        <taxon>Fonticella</taxon>
    </lineage>
</organism>
<evidence type="ECO:0008006" key="3">
    <source>
        <dbReference type="Google" id="ProtNLM"/>
    </source>
</evidence>
<dbReference type="Proteomes" id="UP000295325">
    <property type="component" value="Unassembled WGS sequence"/>
</dbReference>
<dbReference type="EMBL" id="SOAZ01000057">
    <property type="protein sequence ID" value="TDT45635.1"/>
    <property type="molecule type" value="Genomic_DNA"/>
</dbReference>
<dbReference type="RefSeq" id="WP_133629519.1">
    <property type="nucleotide sequence ID" value="NZ_SOAZ01000057.1"/>
</dbReference>
<evidence type="ECO:0000313" key="1">
    <source>
        <dbReference type="EMBL" id="TDT45635.1"/>
    </source>
</evidence>
<evidence type="ECO:0000313" key="2">
    <source>
        <dbReference type="Proteomes" id="UP000295325"/>
    </source>
</evidence>
<name>A0A4R7K4J9_9CLOT</name>
<keyword evidence="2" id="KW-1185">Reference proteome</keyword>
<accession>A0A4R7K4J9</accession>
<proteinExistence type="predicted"/>
<reference evidence="1 2" key="1">
    <citation type="submission" date="2019-03" db="EMBL/GenBank/DDBJ databases">
        <title>Genomic Encyclopedia of Type Strains, Phase IV (KMG-IV): sequencing the most valuable type-strain genomes for metagenomic binning, comparative biology and taxonomic classification.</title>
        <authorList>
            <person name="Goeker M."/>
        </authorList>
    </citation>
    <scope>NUCLEOTIDE SEQUENCE [LARGE SCALE GENOMIC DNA]</scope>
    <source>
        <strain evidence="1 2">DSM 24455</strain>
    </source>
</reference>
<sequence>MNTIIPDNDKQLNLTIDKFFKENKIGTLLKQCNFNKDKGFSCIMVLKFIFTLVFTGKNLFRYLDSSNIKAELAKDTVYRFLNSTKYNWRKFLLLLSSSIVKNKIAPLTSEDRVNVIM</sequence>
<comment type="caution">
    <text evidence="1">The sequence shown here is derived from an EMBL/GenBank/DDBJ whole genome shotgun (WGS) entry which is preliminary data.</text>
</comment>
<dbReference type="AlphaFoldDB" id="A0A4R7K4J9"/>
<gene>
    <name evidence="1" type="ORF">EDD71_1571</name>
</gene>
<protein>
    <recommendedName>
        <fullName evidence="3">Transposase</fullName>
    </recommendedName>
</protein>